<dbReference type="SUPFAM" id="SSF49265">
    <property type="entry name" value="Fibronectin type III"/>
    <property type="match status" value="1"/>
</dbReference>
<dbReference type="SMART" id="SM00060">
    <property type="entry name" value="FN3"/>
    <property type="match status" value="1"/>
</dbReference>
<dbReference type="InterPro" id="IPR036116">
    <property type="entry name" value="FN3_sf"/>
</dbReference>
<feature type="domain" description="Ig-like" evidence="4">
    <location>
        <begin position="474"/>
        <end position="566"/>
    </location>
</feature>
<gene>
    <name evidence="6" type="ORF">C7M84_014697</name>
</gene>
<dbReference type="CDD" id="cd00063">
    <property type="entry name" value="FN3"/>
    <property type="match status" value="1"/>
</dbReference>
<proteinExistence type="predicted"/>
<dbReference type="InterPro" id="IPR003599">
    <property type="entry name" value="Ig_sub"/>
</dbReference>
<evidence type="ECO:0000256" key="1">
    <source>
        <dbReference type="ARBA" id="ARBA00004167"/>
    </source>
</evidence>
<feature type="domain" description="Ig-like" evidence="4">
    <location>
        <begin position="375"/>
        <end position="469"/>
    </location>
</feature>
<comment type="subcellular location">
    <subcellularLocation>
        <location evidence="1">Membrane</location>
        <topology evidence="1">Single-pass membrane protein</topology>
    </subcellularLocation>
</comment>
<evidence type="ECO:0000259" key="4">
    <source>
        <dbReference type="PROSITE" id="PS50835"/>
    </source>
</evidence>
<dbReference type="Proteomes" id="UP000283509">
    <property type="component" value="Unassembled WGS sequence"/>
</dbReference>
<dbReference type="PANTHER" id="PTHR23278">
    <property type="entry name" value="SIDESTEP PROTEIN"/>
    <property type="match status" value="1"/>
</dbReference>
<dbReference type="InterPro" id="IPR036179">
    <property type="entry name" value="Ig-like_dom_sf"/>
</dbReference>
<dbReference type="InterPro" id="IPR003598">
    <property type="entry name" value="Ig_sub2"/>
</dbReference>
<protein>
    <submittedName>
        <fullName evidence="6">Putative neural cell adhesion molecule 2-like</fullName>
    </submittedName>
</protein>
<evidence type="ECO:0000313" key="6">
    <source>
        <dbReference type="EMBL" id="ROT67258.1"/>
    </source>
</evidence>
<dbReference type="OrthoDB" id="10006996at2759"/>
<dbReference type="SMART" id="SM00408">
    <property type="entry name" value="IGc2"/>
    <property type="match status" value="3"/>
</dbReference>
<keyword evidence="2" id="KW-0472">Membrane</keyword>
<evidence type="ECO:0000256" key="3">
    <source>
        <dbReference type="ARBA" id="ARBA00023157"/>
    </source>
</evidence>
<dbReference type="Pfam" id="PF00041">
    <property type="entry name" value="fn3"/>
    <property type="match status" value="1"/>
</dbReference>
<evidence type="ECO:0000256" key="2">
    <source>
        <dbReference type="ARBA" id="ARBA00023136"/>
    </source>
</evidence>
<dbReference type="PROSITE" id="PS50853">
    <property type="entry name" value="FN3"/>
    <property type="match status" value="1"/>
</dbReference>
<sequence length="850" mass="93662">MTIEHQEFSASFPLVIKVEALYLPSLRYGGEATPFLMHGSRVMFVPMMNFVGILRRKVNNPYSLPCLVFKPSLSPLHLPRSPPPSSPFLLPRTTLSPLPPLPLPPLNPPPHSIIITDENTFLFLFFSFFLPYFFSLEKSRYRPITSTVSVAGEASVLPCNISSPLRGDSVQLVLWYRDHVSTPIFSYDARSGVYSRPTEWADQELLGSRAHFSVTTTPAALVLNQTKREDEGVYRCRVDYKLLTTTHARVNLSVVEPVGSVRIVDEAGLELVGAAGPYTIGQRPALTCRVQGGDPPPSVTWWRDGRLLDSTYHHQTLVSSRTSVLDPGVGVVVNTIHLRALKKEDLRSTYTCKAGNHDRAPTKEAAVEIDMNFGPESVVVKGLEGPISAGRPQQVVCEARGSRPPAILTWWLDGHMKKSISHMTSLDGLVSTSTLELVVTPQDEGSKLTCRAENPELSSATIEDSHQLQVLYPPEVRVAAGTSLDLDLIKEGDDVYFDCHVKARPEAHRITWSFNEAELQQNVTAGVMVVGKSLVLQRVSRKQAGSYACSATNTQGFNTSSPIQLSVKCKRPVCRVEQTDVYGVGRHEKTTVTCRVDADPPVTAYRWAFNNTGEFVDIPNSHFNIMGDGVKAQRSDLRYSPVSDLDYGTLLCWATNLVGTQRTPCTFTVFPAGKPDAVASCRVFNETEESVSVSCEPGYSGGVDQSFLIEAWDDGVVRATDTSDAPLMEVTGLRPGTRYTLKVFAVNSMGRSQPYTFTTFTLTDVAERRTASWRLFEAKISASFTRRPSSADPDMVAYETKLRRVRISWIPNGDWLTGSNCRSGSPFNVSQVSMTLSGSPNYSITKISLS</sequence>
<dbReference type="Pfam" id="PF08205">
    <property type="entry name" value="C2-set_2"/>
    <property type="match status" value="1"/>
</dbReference>
<reference evidence="6 7" key="1">
    <citation type="submission" date="2018-04" db="EMBL/GenBank/DDBJ databases">
        <authorList>
            <person name="Zhang X."/>
            <person name="Yuan J."/>
            <person name="Li F."/>
            <person name="Xiang J."/>
        </authorList>
    </citation>
    <scope>NUCLEOTIDE SEQUENCE [LARGE SCALE GENOMIC DNA]</scope>
    <source>
        <tissue evidence="6">Muscle</tissue>
    </source>
</reference>
<dbReference type="EMBL" id="QCYY01002829">
    <property type="protein sequence ID" value="ROT67258.1"/>
    <property type="molecule type" value="Genomic_DNA"/>
</dbReference>
<dbReference type="PANTHER" id="PTHR23278:SF19">
    <property type="entry name" value="OBSCURIN"/>
    <property type="match status" value="1"/>
</dbReference>
<keyword evidence="3" id="KW-1015">Disulfide bond</keyword>
<dbReference type="InterPro" id="IPR003961">
    <property type="entry name" value="FN3_dom"/>
</dbReference>
<dbReference type="GO" id="GO:0016020">
    <property type="term" value="C:membrane"/>
    <property type="evidence" value="ECO:0007669"/>
    <property type="project" value="UniProtKB-SubCell"/>
</dbReference>
<keyword evidence="7" id="KW-1185">Reference proteome</keyword>
<dbReference type="SUPFAM" id="SSF48726">
    <property type="entry name" value="Immunoglobulin"/>
    <property type="match status" value="4"/>
</dbReference>
<feature type="domain" description="Ig-like" evidence="4">
    <location>
        <begin position="572"/>
        <end position="668"/>
    </location>
</feature>
<evidence type="ECO:0000313" key="7">
    <source>
        <dbReference type="Proteomes" id="UP000283509"/>
    </source>
</evidence>
<dbReference type="SMART" id="SM00409">
    <property type="entry name" value="IG"/>
    <property type="match status" value="5"/>
</dbReference>
<feature type="domain" description="Ig-like" evidence="4">
    <location>
        <begin position="281"/>
        <end position="368"/>
    </location>
</feature>
<accession>A0A3R7SMJ1</accession>
<feature type="domain" description="Ig-like" evidence="4">
    <location>
        <begin position="131"/>
        <end position="253"/>
    </location>
</feature>
<dbReference type="InterPro" id="IPR007110">
    <property type="entry name" value="Ig-like_dom"/>
</dbReference>
<comment type="caution">
    <text evidence="6">The sequence shown here is derived from an EMBL/GenBank/DDBJ whole genome shotgun (WGS) entry which is preliminary data.</text>
</comment>
<dbReference type="InterPro" id="IPR013162">
    <property type="entry name" value="CD80_C2-set"/>
</dbReference>
<dbReference type="Pfam" id="PF13927">
    <property type="entry name" value="Ig_3"/>
    <property type="match status" value="2"/>
</dbReference>
<name>A0A3R7SMJ1_PENVA</name>
<feature type="domain" description="Fibronectin type-III" evidence="5">
    <location>
        <begin position="677"/>
        <end position="766"/>
    </location>
</feature>
<dbReference type="PROSITE" id="PS50835">
    <property type="entry name" value="IG_LIKE"/>
    <property type="match status" value="5"/>
</dbReference>
<organism evidence="6 7">
    <name type="scientific">Penaeus vannamei</name>
    <name type="common">Whiteleg shrimp</name>
    <name type="synonym">Litopenaeus vannamei</name>
    <dbReference type="NCBI Taxonomy" id="6689"/>
    <lineage>
        <taxon>Eukaryota</taxon>
        <taxon>Metazoa</taxon>
        <taxon>Ecdysozoa</taxon>
        <taxon>Arthropoda</taxon>
        <taxon>Crustacea</taxon>
        <taxon>Multicrustacea</taxon>
        <taxon>Malacostraca</taxon>
        <taxon>Eumalacostraca</taxon>
        <taxon>Eucarida</taxon>
        <taxon>Decapoda</taxon>
        <taxon>Dendrobranchiata</taxon>
        <taxon>Penaeoidea</taxon>
        <taxon>Penaeidae</taxon>
        <taxon>Penaeus</taxon>
    </lineage>
</organism>
<dbReference type="Gene3D" id="2.60.40.10">
    <property type="entry name" value="Immunoglobulins"/>
    <property type="match status" value="6"/>
</dbReference>
<dbReference type="STRING" id="6689.A0A3R7SMJ1"/>
<dbReference type="AlphaFoldDB" id="A0A3R7SMJ1"/>
<reference evidence="6 7" key="2">
    <citation type="submission" date="2019-01" db="EMBL/GenBank/DDBJ databases">
        <title>The decoding of complex shrimp genome reveals the adaptation for benthos swimmer, frequently molting mechanism and breeding impact on genome.</title>
        <authorList>
            <person name="Sun Y."/>
            <person name="Gao Y."/>
            <person name="Yu Y."/>
        </authorList>
    </citation>
    <scope>NUCLEOTIDE SEQUENCE [LARGE SCALE GENOMIC DNA]</scope>
    <source>
        <tissue evidence="6">Muscle</tissue>
    </source>
</reference>
<dbReference type="InterPro" id="IPR013783">
    <property type="entry name" value="Ig-like_fold"/>
</dbReference>
<evidence type="ECO:0000259" key="5">
    <source>
        <dbReference type="PROSITE" id="PS50853"/>
    </source>
</evidence>